<gene>
    <name evidence="2" type="ORF">Taro_050886</name>
</gene>
<dbReference type="EMBL" id="NMUH01007837">
    <property type="protein sequence ID" value="MQM17905.1"/>
    <property type="molecule type" value="Genomic_DNA"/>
</dbReference>
<keyword evidence="3" id="KW-1185">Reference proteome</keyword>
<reference evidence="2" key="1">
    <citation type="submission" date="2017-07" db="EMBL/GenBank/DDBJ databases">
        <title>Taro Niue Genome Assembly and Annotation.</title>
        <authorList>
            <person name="Atibalentja N."/>
            <person name="Keating K."/>
            <person name="Fields C.J."/>
        </authorList>
    </citation>
    <scope>NUCLEOTIDE SEQUENCE</scope>
    <source>
        <strain evidence="2">Niue_2</strain>
        <tissue evidence="2">Leaf</tissue>
    </source>
</reference>
<organism evidence="2 3">
    <name type="scientific">Colocasia esculenta</name>
    <name type="common">Wild taro</name>
    <name type="synonym">Arum esculentum</name>
    <dbReference type="NCBI Taxonomy" id="4460"/>
    <lineage>
        <taxon>Eukaryota</taxon>
        <taxon>Viridiplantae</taxon>
        <taxon>Streptophyta</taxon>
        <taxon>Embryophyta</taxon>
        <taxon>Tracheophyta</taxon>
        <taxon>Spermatophyta</taxon>
        <taxon>Magnoliopsida</taxon>
        <taxon>Liliopsida</taxon>
        <taxon>Araceae</taxon>
        <taxon>Aroideae</taxon>
        <taxon>Colocasieae</taxon>
        <taxon>Colocasia</taxon>
    </lineage>
</organism>
<evidence type="ECO:0000313" key="3">
    <source>
        <dbReference type="Proteomes" id="UP000652761"/>
    </source>
</evidence>
<sequence>MSPSGLLKATGPISPSQFQRVKCPSREHKPQFVPFHGETIFSGELRLRSSVGAWEEVVWPSCKVRRGSARFVGGGSWISGARRWRVASLREAPLRLDLHLELDRSVIPSGSSDPWAAVPTVGSLVEAGDPGARAVT</sequence>
<feature type="non-terminal residue" evidence="2">
    <location>
        <position position="136"/>
    </location>
</feature>
<comment type="caution">
    <text evidence="2">The sequence shown here is derived from an EMBL/GenBank/DDBJ whole genome shotgun (WGS) entry which is preliminary data.</text>
</comment>
<dbReference type="Proteomes" id="UP000652761">
    <property type="component" value="Unassembled WGS sequence"/>
</dbReference>
<evidence type="ECO:0000256" key="1">
    <source>
        <dbReference type="SAM" id="MobiDB-lite"/>
    </source>
</evidence>
<evidence type="ECO:0000313" key="2">
    <source>
        <dbReference type="EMBL" id="MQM17905.1"/>
    </source>
</evidence>
<protein>
    <submittedName>
        <fullName evidence="2">Uncharacterized protein</fullName>
    </submittedName>
</protein>
<feature type="region of interest" description="Disordered" evidence="1">
    <location>
        <begin position="1"/>
        <end position="21"/>
    </location>
</feature>
<dbReference type="AlphaFoldDB" id="A0A843XFA7"/>
<name>A0A843XFA7_COLES</name>
<proteinExistence type="predicted"/>
<accession>A0A843XFA7</accession>